<organism evidence="5 6">
    <name type="scientific">Quisquiliibacterium transsilvanicum</name>
    <dbReference type="NCBI Taxonomy" id="1549638"/>
    <lineage>
        <taxon>Bacteria</taxon>
        <taxon>Pseudomonadati</taxon>
        <taxon>Pseudomonadota</taxon>
        <taxon>Betaproteobacteria</taxon>
        <taxon>Burkholderiales</taxon>
        <taxon>Burkholderiaceae</taxon>
        <taxon>Quisquiliibacterium</taxon>
    </lineage>
</organism>
<dbReference type="SMART" id="SM00065">
    <property type="entry name" value="GAF"/>
    <property type="match status" value="1"/>
</dbReference>
<keyword evidence="5" id="KW-0418">Kinase</keyword>
<dbReference type="InterPro" id="IPR003018">
    <property type="entry name" value="GAF"/>
</dbReference>
<dbReference type="Proteomes" id="UP000532440">
    <property type="component" value="Unassembled WGS sequence"/>
</dbReference>
<dbReference type="PRINTS" id="PR00344">
    <property type="entry name" value="BCTRLSENSOR"/>
</dbReference>
<dbReference type="Pfam" id="PF13185">
    <property type="entry name" value="GAF_2"/>
    <property type="match status" value="1"/>
</dbReference>
<dbReference type="Gene3D" id="1.10.287.130">
    <property type="match status" value="1"/>
</dbReference>
<evidence type="ECO:0000256" key="2">
    <source>
        <dbReference type="ARBA" id="ARBA00012438"/>
    </source>
</evidence>
<dbReference type="Gene3D" id="3.30.450.40">
    <property type="match status" value="1"/>
</dbReference>
<comment type="catalytic activity">
    <reaction evidence="1">
        <text>ATP + protein L-histidine = ADP + protein N-phospho-L-histidine.</text>
        <dbReference type="EC" id="2.7.13.3"/>
    </reaction>
</comment>
<dbReference type="InterPro" id="IPR036097">
    <property type="entry name" value="HisK_dim/P_sf"/>
</dbReference>
<dbReference type="PROSITE" id="PS50109">
    <property type="entry name" value="HIS_KIN"/>
    <property type="match status" value="1"/>
</dbReference>
<dbReference type="InterPro" id="IPR005467">
    <property type="entry name" value="His_kinase_dom"/>
</dbReference>
<proteinExistence type="predicted"/>
<dbReference type="EMBL" id="JACHGB010000009">
    <property type="protein sequence ID" value="MBB5273860.1"/>
    <property type="molecule type" value="Genomic_DNA"/>
</dbReference>
<dbReference type="InterPro" id="IPR036890">
    <property type="entry name" value="HATPase_C_sf"/>
</dbReference>
<dbReference type="GO" id="GO:0000155">
    <property type="term" value="F:phosphorelay sensor kinase activity"/>
    <property type="evidence" value="ECO:0007669"/>
    <property type="project" value="InterPro"/>
</dbReference>
<dbReference type="SUPFAM" id="SSF47384">
    <property type="entry name" value="Homodimeric domain of signal transducing histidine kinase"/>
    <property type="match status" value="1"/>
</dbReference>
<accession>A0A7W8HKS4</accession>
<name>A0A7W8HKS4_9BURK</name>
<evidence type="ECO:0000256" key="3">
    <source>
        <dbReference type="ARBA" id="ARBA00022553"/>
    </source>
</evidence>
<dbReference type="SMART" id="SM00387">
    <property type="entry name" value="HATPase_c"/>
    <property type="match status" value="1"/>
</dbReference>
<dbReference type="SMART" id="SM00388">
    <property type="entry name" value="HisKA"/>
    <property type="match status" value="1"/>
</dbReference>
<dbReference type="PANTHER" id="PTHR43065:SF50">
    <property type="entry name" value="HISTIDINE KINASE"/>
    <property type="match status" value="1"/>
</dbReference>
<sequence length="501" mass="54256">MSGPGSSIPWLEQLYAIGRTESEGADLPLDLSRILGDVFVTTEQISRITWVEELYALSQIAADATDLDSALSRMLRHVVDAFAAESGTLALYFGDADELRIVAATDLPGEALGRSVRLGQGVLGRVARDGLPLLTQGALAETTAAAASAASEGSAARRIPASSLCWPLKIQQRLVGVFAVNRYDDLRSYEEQDLQRGSIMASMLALVIDNSRMHDDQQRRIQSLSRMNREMAEINARLTHAQAQLEQSGRMAAIGQLAAGVAHEINNPIGYVYSNVGTLEGYLERLLGRLKSSLGPAALEADPGLRELVEDVPALLAETREGLDRVRKIVQDLKDFSRGGEHDEWEWADLNAGLQSTLNIANNEIRYKGRLVRELGPLPEVQCLPSQLNQVFLNLVVNAAHAIERGGEIRVSTAHEGDQVRIEVADDGCGIPEHIRDRIFEPFFTTKPVGQGTGLGLSLSYAIVRKHRGTIEVRSAPGAGTTFSIALPVAQPSPQGDEPHA</sequence>
<feature type="domain" description="Histidine kinase" evidence="4">
    <location>
        <begin position="260"/>
        <end position="491"/>
    </location>
</feature>
<evidence type="ECO:0000256" key="1">
    <source>
        <dbReference type="ARBA" id="ARBA00000085"/>
    </source>
</evidence>
<evidence type="ECO:0000313" key="5">
    <source>
        <dbReference type="EMBL" id="MBB5273860.1"/>
    </source>
</evidence>
<comment type="caution">
    <text evidence="5">The sequence shown here is derived from an EMBL/GenBank/DDBJ whole genome shotgun (WGS) entry which is preliminary data.</text>
</comment>
<dbReference type="InterPro" id="IPR029016">
    <property type="entry name" value="GAF-like_dom_sf"/>
</dbReference>
<dbReference type="CDD" id="cd00082">
    <property type="entry name" value="HisKA"/>
    <property type="match status" value="1"/>
</dbReference>
<evidence type="ECO:0000313" key="6">
    <source>
        <dbReference type="Proteomes" id="UP000532440"/>
    </source>
</evidence>
<dbReference type="Gene3D" id="3.30.565.10">
    <property type="entry name" value="Histidine kinase-like ATPase, C-terminal domain"/>
    <property type="match status" value="1"/>
</dbReference>
<dbReference type="Pfam" id="PF02518">
    <property type="entry name" value="HATPase_c"/>
    <property type="match status" value="1"/>
</dbReference>
<dbReference type="RefSeq" id="WP_183970718.1">
    <property type="nucleotide sequence ID" value="NZ_BAABEW010000005.1"/>
</dbReference>
<protein>
    <recommendedName>
        <fullName evidence="2">histidine kinase</fullName>
        <ecNumber evidence="2">2.7.13.3</ecNumber>
    </recommendedName>
</protein>
<keyword evidence="3" id="KW-0597">Phosphoprotein</keyword>
<dbReference type="EC" id="2.7.13.3" evidence="2"/>
<dbReference type="AlphaFoldDB" id="A0A7W8HKS4"/>
<evidence type="ECO:0000259" key="4">
    <source>
        <dbReference type="PROSITE" id="PS50109"/>
    </source>
</evidence>
<dbReference type="InterPro" id="IPR004358">
    <property type="entry name" value="Sig_transdc_His_kin-like_C"/>
</dbReference>
<keyword evidence="5" id="KW-0808">Transferase</keyword>
<dbReference type="PANTHER" id="PTHR43065">
    <property type="entry name" value="SENSOR HISTIDINE KINASE"/>
    <property type="match status" value="1"/>
</dbReference>
<dbReference type="InterPro" id="IPR003661">
    <property type="entry name" value="HisK_dim/P_dom"/>
</dbReference>
<dbReference type="SUPFAM" id="SSF55781">
    <property type="entry name" value="GAF domain-like"/>
    <property type="match status" value="1"/>
</dbReference>
<dbReference type="SUPFAM" id="SSF55874">
    <property type="entry name" value="ATPase domain of HSP90 chaperone/DNA topoisomerase II/histidine kinase"/>
    <property type="match status" value="1"/>
</dbReference>
<dbReference type="InterPro" id="IPR003594">
    <property type="entry name" value="HATPase_dom"/>
</dbReference>
<reference evidence="5 6" key="1">
    <citation type="submission" date="2020-08" db="EMBL/GenBank/DDBJ databases">
        <title>Genomic Encyclopedia of Type Strains, Phase IV (KMG-IV): sequencing the most valuable type-strain genomes for metagenomic binning, comparative biology and taxonomic classification.</title>
        <authorList>
            <person name="Goeker M."/>
        </authorList>
    </citation>
    <scope>NUCLEOTIDE SEQUENCE [LARGE SCALE GENOMIC DNA]</scope>
    <source>
        <strain evidence="5 6">DSM 29781</strain>
    </source>
</reference>
<gene>
    <name evidence="5" type="ORF">HNQ70_003892</name>
</gene>
<keyword evidence="6" id="KW-1185">Reference proteome</keyword>